<comment type="similarity">
    <text evidence="1">Belongs to the plant LTP family. PEARLI1 subfamily.</text>
</comment>
<keyword evidence="5" id="KW-1185">Reference proteome</keyword>
<dbReference type="Proteomes" id="UP000593560">
    <property type="component" value="Unassembled WGS sequence"/>
</dbReference>
<dbReference type="Pfam" id="PF14547">
    <property type="entry name" value="Hydrophob_seed"/>
    <property type="match status" value="1"/>
</dbReference>
<sequence length="182" mass="19428">MASKVKPSTALFFSLNLFFVALVSSYNVDNNPNGSSYPTKSRNPVVIRPGYKFPNDGSAQSYYGTCNPLNLGVCVNLLGGLVNLDLGNVPTQPCCSLIHGLADLESAVCLCTAVRANVLDIKLNLPISLSLLLNNYLEAAVCLCTALRANVLGINLNLPISLNLLLNKDYGRKAATEYICSA</sequence>
<dbReference type="OrthoDB" id="999749at2759"/>
<protein>
    <recommendedName>
        <fullName evidence="3">Hydrophobic seed protein domain-containing protein</fullName>
    </recommendedName>
</protein>
<evidence type="ECO:0000256" key="1">
    <source>
        <dbReference type="ARBA" id="ARBA00008965"/>
    </source>
</evidence>
<comment type="caution">
    <text evidence="4">The sequence shown here is derived from an EMBL/GenBank/DDBJ whole genome shotgun (WGS) entry which is preliminary data.</text>
</comment>
<dbReference type="SUPFAM" id="SSF47699">
    <property type="entry name" value="Bifunctional inhibitor/lipid-transfer protein/seed storage 2S albumin"/>
    <property type="match status" value="2"/>
</dbReference>
<dbReference type="PANTHER" id="PTHR31731">
    <property type="match status" value="1"/>
</dbReference>
<dbReference type="Gene3D" id="1.10.110.10">
    <property type="entry name" value="Plant lipid-transfer and hydrophobic proteins"/>
    <property type="match status" value="2"/>
</dbReference>
<feature type="chain" id="PRO_5029546914" description="Hydrophobic seed protein domain-containing protein" evidence="2">
    <location>
        <begin position="26"/>
        <end position="182"/>
    </location>
</feature>
<evidence type="ECO:0000313" key="5">
    <source>
        <dbReference type="Proteomes" id="UP000593560"/>
    </source>
</evidence>
<feature type="signal peptide" evidence="2">
    <location>
        <begin position="1"/>
        <end position="25"/>
    </location>
</feature>
<feature type="domain" description="Hydrophobic seed protein" evidence="3">
    <location>
        <begin position="66"/>
        <end position="134"/>
    </location>
</feature>
<accession>A0A7J9HUJ2</accession>
<keyword evidence="2" id="KW-0732">Signal</keyword>
<dbReference type="InterPro" id="IPR051636">
    <property type="entry name" value="Plant_LTP/defense-related"/>
</dbReference>
<organism evidence="4 5">
    <name type="scientific">Gossypium harknessii</name>
    <dbReference type="NCBI Taxonomy" id="34285"/>
    <lineage>
        <taxon>Eukaryota</taxon>
        <taxon>Viridiplantae</taxon>
        <taxon>Streptophyta</taxon>
        <taxon>Embryophyta</taxon>
        <taxon>Tracheophyta</taxon>
        <taxon>Spermatophyta</taxon>
        <taxon>Magnoliopsida</taxon>
        <taxon>eudicotyledons</taxon>
        <taxon>Gunneridae</taxon>
        <taxon>Pentapetalae</taxon>
        <taxon>rosids</taxon>
        <taxon>malvids</taxon>
        <taxon>Malvales</taxon>
        <taxon>Malvaceae</taxon>
        <taxon>Malvoideae</taxon>
        <taxon>Gossypium</taxon>
    </lineage>
</organism>
<proteinExistence type="inferred from homology"/>
<reference evidence="4 5" key="1">
    <citation type="journal article" date="2019" name="Genome Biol. Evol.">
        <title>Insights into the evolution of the New World diploid cottons (Gossypium, subgenus Houzingenia) based on genome sequencing.</title>
        <authorList>
            <person name="Grover C.E."/>
            <person name="Arick M.A. 2nd"/>
            <person name="Thrash A."/>
            <person name="Conover J.L."/>
            <person name="Sanders W.S."/>
            <person name="Peterson D.G."/>
            <person name="Frelichowski J.E."/>
            <person name="Scheffler J.A."/>
            <person name="Scheffler B.E."/>
            <person name="Wendel J.F."/>
        </authorList>
    </citation>
    <scope>NUCLEOTIDE SEQUENCE [LARGE SCALE GENOMIC DNA]</scope>
    <source>
        <strain evidence="4">0</strain>
        <tissue evidence="4">Leaf</tissue>
    </source>
</reference>
<dbReference type="EMBL" id="JABFAD010000011">
    <property type="protein sequence ID" value="MBA0813559.1"/>
    <property type="molecule type" value="Genomic_DNA"/>
</dbReference>
<name>A0A7J9HUJ2_9ROSI</name>
<gene>
    <name evidence="4" type="ORF">Gohar_027401</name>
</gene>
<dbReference type="InterPro" id="IPR027923">
    <property type="entry name" value="Hydrophob_seed_dom"/>
</dbReference>
<dbReference type="InterPro" id="IPR036312">
    <property type="entry name" value="Bifun_inhib/LTP/seed_sf"/>
</dbReference>
<dbReference type="AlphaFoldDB" id="A0A7J9HUJ2"/>
<evidence type="ECO:0000259" key="3">
    <source>
        <dbReference type="Pfam" id="PF14547"/>
    </source>
</evidence>
<evidence type="ECO:0000313" key="4">
    <source>
        <dbReference type="EMBL" id="MBA0813559.1"/>
    </source>
</evidence>
<evidence type="ECO:0000256" key="2">
    <source>
        <dbReference type="SAM" id="SignalP"/>
    </source>
</evidence>
<dbReference type="CDD" id="cd01958">
    <property type="entry name" value="HPS_like"/>
    <property type="match status" value="1"/>
</dbReference>